<organism evidence="7 8">
    <name type="scientific">Byssothecium circinans</name>
    <dbReference type="NCBI Taxonomy" id="147558"/>
    <lineage>
        <taxon>Eukaryota</taxon>
        <taxon>Fungi</taxon>
        <taxon>Dikarya</taxon>
        <taxon>Ascomycota</taxon>
        <taxon>Pezizomycotina</taxon>
        <taxon>Dothideomycetes</taxon>
        <taxon>Pleosporomycetidae</taxon>
        <taxon>Pleosporales</taxon>
        <taxon>Massarineae</taxon>
        <taxon>Massarinaceae</taxon>
        <taxon>Byssothecium</taxon>
    </lineage>
</organism>
<dbReference type="PROSITE" id="PS00065">
    <property type="entry name" value="D_2_HYDROXYACID_DH_1"/>
    <property type="match status" value="1"/>
</dbReference>
<dbReference type="InterPro" id="IPR006140">
    <property type="entry name" value="D-isomer_DH_NAD-bd"/>
</dbReference>
<evidence type="ECO:0000259" key="5">
    <source>
        <dbReference type="Pfam" id="PF00389"/>
    </source>
</evidence>
<dbReference type="Proteomes" id="UP000800035">
    <property type="component" value="Unassembled WGS sequence"/>
</dbReference>
<evidence type="ECO:0000313" key="8">
    <source>
        <dbReference type="Proteomes" id="UP000800035"/>
    </source>
</evidence>
<dbReference type="SUPFAM" id="SSF52283">
    <property type="entry name" value="Formate/glycerate dehydrogenase catalytic domain-like"/>
    <property type="match status" value="1"/>
</dbReference>
<dbReference type="FunFam" id="3.40.50.720:FF:000203">
    <property type="entry name" value="D-3-phosphoglycerate dehydrogenase (SerA)"/>
    <property type="match status" value="1"/>
</dbReference>
<keyword evidence="3" id="KW-0520">NAD</keyword>
<keyword evidence="8" id="KW-1185">Reference proteome</keyword>
<evidence type="ECO:0000256" key="1">
    <source>
        <dbReference type="ARBA" id="ARBA00005854"/>
    </source>
</evidence>
<protein>
    <submittedName>
        <fullName evidence="7">Glyoxylate reductase</fullName>
    </submittedName>
</protein>
<dbReference type="PANTHER" id="PTHR10996:SF269">
    <property type="entry name" value="HYPOTHETICAL D-ISOMER SPECIFIC 2-HYDROXYACID DEHYDROGENASE (EUROFUNG)"/>
    <property type="match status" value="1"/>
</dbReference>
<feature type="domain" description="D-isomer specific 2-hydroxyacid dehydrogenase catalytic" evidence="5">
    <location>
        <begin position="56"/>
        <end position="328"/>
    </location>
</feature>
<dbReference type="SUPFAM" id="SSF51735">
    <property type="entry name" value="NAD(P)-binding Rossmann-fold domains"/>
    <property type="match status" value="1"/>
</dbReference>
<evidence type="ECO:0000259" key="6">
    <source>
        <dbReference type="Pfam" id="PF02826"/>
    </source>
</evidence>
<dbReference type="Gene3D" id="3.40.50.720">
    <property type="entry name" value="NAD(P)-binding Rossmann-like Domain"/>
    <property type="match status" value="2"/>
</dbReference>
<reference evidence="7" key="1">
    <citation type="journal article" date="2020" name="Stud. Mycol.">
        <title>101 Dothideomycetes genomes: a test case for predicting lifestyles and emergence of pathogens.</title>
        <authorList>
            <person name="Haridas S."/>
            <person name="Albert R."/>
            <person name="Binder M."/>
            <person name="Bloem J."/>
            <person name="Labutti K."/>
            <person name="Salamov A."/>
            <person name="Andreopoulos B."/>
            <person name="Baker S."/>
            <person name="Barry K."/>
            <person name="Bills G."/>
            <person name="Bluhm B."/>
            <person name="Cannon C."/>
            <person name="Castanera R."/>
            <person name="Culley D."/>
            <person name="Daum C."/>
            <person name="Ezra D."/>
            <person name="Gonzalez J."/>
            <person name="Henrissat B."/>
            <person name="Kuo A."/>
            <person name="Liang C."/>
            <person name="Lipzen A."/>
            <person name="Lutzoni F."/>
            <person name="Magnuson J."/>
            <person name="Mondo S."/>
            <person name="Nolan M."/>
            <person name="Ohm R."/>
            <person name="Pangilinan J."/>
            <person name="Park H.-J."/>
            <person name="Ramirez L."/>
            <person name="Alfaro M."/>
            <person name="Sun H."/>
            <person name="Tritt A."/>
            <person name="Yoshinaga Y."/>
            <person name="Zwiers L.-H."/>
            <person name="Turgeon B."/>
            <person name="Goodwin S."/>
            <person name="Spatafora J."/>
            <person name="Crous P."/>
            <person name="Grigoriev I."/>
        </authorList>
    </citation>
    <scope>NUCLEOTIDE SEQUENCE</scope>
    <source>
        <strain evidence="7">CBS 675.92</strain>
    </source>
</reference>
<accession>A0A6A5TMW6</accession>
<dbReference type="GO" id="GO:0051287">
    <property type="term" value="F:NAD binding"/>
    <property type="evidence" value="ECO:0007669"/>
    <property type="project" value="InterPro"/>
</dbReference>
<evidence type="ECO:0000256" key="4">
    <source>
        <dbReference type="RuleBase" id="RU003719"/>
    </source>
</evidence>
<dbReference type="GO" id="GO:0016618">
    <property type="term" value="F:hydroxypyruvate reductase [NAD(P)H] activity"/>
    <property type="evidence" value="ECO:0007669"/>
    <property type="project" value="TreeGrafter"/>
</dbReference>
<dbReference type="InterPro" id="IPR029753">
    <property type="entry name" value="D-isomer_DH_CS"/>
</dbReference>
<evidence type="ECO:0000256" key="2">
    <source>
        <dbReference type="ARBA" id="ARBA00023002"/>
    </source>
</evidence>
<dbReference type="EMBL" id="ML977004">
    <property type="protein sequence ID" value="KAF1953290.1"/>
    <property type="molecule type" value="Genomic_DNA"/>
</dbReference>
<gene>
    <name evidence="7" type="ORF">CC80DRAFT_551335</name>
</gene>
<sequence>MRMSKPKVLLLGEIEHAHDSWSSLSTVADIVIPRSRNRSEFLGECESGHLDGVLAIYRTYESVCLTGRFDEDLVLTLPASVKFVCHNGAGYDQIDIQSCTHRGIWVSNVPKIVNDAAADANFFLILGALRKFNTPLMTLRQGEWRGRTPLPLGQNPQGKVLGILGMGGIGGNLRKKAEAFSMRVIYHNRKPLSEGVAGSARYVSFEELLSMSDVISLNLPLNTETHHKISTREFSLMKKGVVIVNTARGAIINEAALVEALDNGHVACAGLDVYEEEPSIHPRLLANPHVILLPHMSTYTIETRTGTENLTIQNVRMAVEQGTLLNIVPEQAKHAK</sequence>
<dbReference type="InterPro" id="IPR036291">
    <property type="entry name" value="NAD(P)-bd_dom_sf"/>
</dbReference>
<dbReference type="InterPro" id="IPR029752">
    <property type="entry name" value="D-isomer_DH_CS1"/>
</dbReference>
<dbReference type="InterPro" id="IPR006139">
    <property type="entry name" value="D-isomer_2_OHA_DH_cat_dom"/>
</dbReference>
<dbReference type="OrthoDB" id="9991913at2759"/>
<evidence type="ECO:0000256" key="3">
    <source>
        <dbReference type="ARBA" id="ARBA00023027"/>
    </source>
</evidence>
<evidence type="ECO:0000313" key="7">
    <source>
        <dbReference type="EMBL" id="KAF1953290.1"/>
    </source>
</evidence>
<dbReference type="GO" id="GO:0005829">
    <property type="term" value="C:cytosol"/>
    <property type="evidence" value="ECO:0007669"/>
    <property type="project" value="TreeGrafter"/>
</dbReference>
<dbReference type="PANTHER" id="PTHR10996">
    <property type="entry name" value="2-HYDROXYACID DEHYDROGENASE-RELATED"/>
    <property type="match status" value="1"/>
</dbReference>
<dbReference type="Pfam" id="PF00389">
    <property type="entry name" value="2-Hacid_dh"/>
    <property type="match status" value="1"/>
</dbReference>
<dbReference type="AlphaFoldDB" id="A0A6A5TMW6"/>
<comment type="similarity">
    <text evidence="1 4">Belongs to the D-isomer specific 2-hydroxyacid dehydrogenase family.</text>
</comment>
<dbReference type="Pfam" id="PF02826">
    <property type="entry name" value="2-Hacid_dh_C"/>
    <property type="match status" value="1"/>
</dbReference>
<dbReference type="PROSITE" id="PS00671">
    <property type="entry name" value="D_2_HYDROXYACID_DH_3"/>
    <property type="match status" value="1"/>
</dbReference>
<dbReference type="CDD" id="cd12168">
    <property type="entry name" value="Mand_dh_like"/>
    <property type="match status" value="1"/>
</dbReference>
<name>A0A6A5TMW6_9PLEO</name>
<dbReference type="GO" id="GO:0030267">
    <property type="term" value="F:glyoxylate reductase (NADPH) activity"/>
    <property type="evidence" value="ECO:0007669"/>
    <property type="project" value="TreeGrafter"/>
</dbReference>
<feature type="domain" description="D-isomer specific 2-hydroxyacid dehydrogenase NAD-binding" evidence="6">
    <location>
        <begin position="123"/>
        <end position="297"/>
    </location>
</feature>
<proteinExistence type="inferred from homology"/>
<dbReference type="InterPro" id="IPR050223">
    <property type="entry name" value="D-isomer_2-hydroxyacid_DH"/>
</dbReference>
<keyword evidence="2 4" id="KW-0560">Oxidoreductase</keyword>